<dbReference type="AlphaFoldDB" id="A0A8E2DWV4"/>
<feature type="non-terminal residue" evidence="13">
    <location>
        <position position="110"/>
    </location>
</feature>
<feature type="non-terminal residue" evidence="13">
    <location>
        <position position="1"/>
    </location>
</feature>
<dbReference type="EMBL" id="KV746021">
    <property type="protein sequence ID" value="OCK73050.1"/>
    <property type="molecule type" value="Genomic_DNA"/>
</dbReference>
<dbReference type="Pfam" id="PF25597">
    <property type="entry name" value="SH3_retrovirus"/>
    <property type="match status" value="1"/>
</dbReference>
<dbReference type="OrthoDB" id="3943081at2759"/>
<protein>
    <recommendedName>
        <fullName evidence="12">Retroviral polymerase SH3-like domain-containing protein</fullName>
    </recommendedName>
</protein>
<keyword evidence="1" id="KW-0548">Nucleotidyltransferase</keyword>
<keyword evidence="2" id="KW-0540">Nuclease</keyword>
<keyword evidence="6" id="KW-0460">Magnesium</keyword>
<dbReference type="GO" id="GO:0046872">
    <property type="term" value="F:metal ion binding"/>
    <property type="evidence" value="ECO:0007669"/>
    <property type="project" value="UniProtKB-KW"/>
</dbReference>
<keyword evidence="5" id="KW-0378">Hydrolase</keyword>
<evidence type="ECO:0000313" key="14">
    <source>
        <dbReference type="Proteomes" id="UP000250266"/>
    </source>
</evidence>
<dbReference type="Proteomes" id="UP000250266">
    <property type="component" value="Unassembled WGS sequence"/>
</dbReference>
<dbReference type="PANTHER" id="PTHR42648:SF11">
    <property type="entry name" value="TRANSPOSON TY4-P GAG-POL POLYPROTEIN"/>
    <property type="match status" value="1"/>
</dbReference>
<dbReference type="InterPro" id="IPR057670">
    <property type="entry name" value="SH3_retrovirus"/>
</dbReference>
<evidence type="ECO:0000256" key="8">
    <source>
        <dbReference type="ARBA" id="ARBA00022918"/>
    </source>
</evidence>
<keyword evidence="4" id="KW-0255">Endonuclease</keyword>
<evidence type="ECO:0000256" key="3">
    <source>
        <dbReference type="ARBA" id="ARBA00022723"/>
    </source>
</evidence>
<proteinExistence type="predicted"/>
<evidence type="ECO:0000256" key="2">
    <source>
        <dbReference type="ARBA" id="ARBA00022722"/>
    </source>
</evidence>
<evidence type="ECO:0000256" key="7">
    <source>
        <dbReference type="ARBA" id="ARBA00022908"/>
    </source>
</evidence>
<keyword evidence="10" id="KW-0238">DNA-binding</keyword>
<sequence length="110" mass="12397">RSMLINAGLPQTLWPNAVEYAVYLINRVPTSAIPNGKTPHQALKEALGSERILPELGHLERFGKKGYIHIPSAVRQKGRKFDPRGKVGYLIGMEGTTIYKMWVPETRKIE</sequence>
<evidence type="ECO:0000259" key="12">
    <source>
        <dbReference type="Pfam" id="PF25597"/>
    </source>
</evidence>
<dbReference type="GO" id="GO:0006310">
    <property type="term" value="P:DNA recombination"/>
    <property type="evidence" value="ECO:0007669"/>
    <property type="project" value="UniProtKB-KW"/>
</dbReference>
<dbReference type="InterPro" id="IPR039537">
    <property type="entry name" value="Retrotran_Ty1/copia-like"/>
</dbReference>
<dbReference type="GO" id="GO:0003887">
    <property type="term" value="F:DNA-directed DNA polymerase activity"/>
    <property type="evidence" value="ECO:0007669"/>
    <property type="project" value="UniProtKB-KW"/>
</dbReference>
<evidence type="ECO:0000313" key="13">
    <source>
        <dbReference type="EMBL" id="OCK73050.1"/>
    </source>
</evidence>
<dbReference type="GO" id="GO:0015074">
    <property type="term" value="P:DNA integration"/>
    <property type="evidence" value="ECO:0007669"/>
    <property type="project" value="UniProtKB-KW"/>
</dbReference>
<name>A0A8E2DWV4_9PEZI</name>
<dbReference type="GO" id="GO:0004519">
    <property type="term" value="F:endonuclease activity"/>
    <property type="evidence" value="ECO:0007669"/>
    <property type="project" value="UniProtKB-KW"/>
</dbReference>
<dbReference type="GO" id="GO:0003964">
    <property type="term" value="F:RNA-directed DNA polymerase activity"/>
    <property type="evidence" value="ECO:0007669"/>
    <property type="project" value="UniProtKB-KW"/>
</dbReference>
<accession>A0A8E2DWV4</accession>
<evidence type="ECO:0000256" key="5">
    <source>
        <dbReference type="ARBA" id="ARBA00022801"/>
    </source>
</evidence>
<keyword evidence="3" id="KW-0479">Metal-binding</keyword>
<keyword evidence="7" id="KW-0229">DNA integration</keyword>
<evidence type="ECO:0000256" key="11">
    <source>
        <dbReference type="ARBA" id="ARBA00023172"/>
    </source>
</evidence>
<evidence type="ECO:0000256" key="6">
    <source>
        <dbReference type="ARBA" id="ARBA00022842"/>
    </source>
</evidence>
<feature type="domain" description="Retroviral polymerase SH3-like" evidence="12">
    <location>
        <begin position="66"/>
        <end position="109"/>
    </location>
</feature>
<keyword evidence="8" id="KW-0695">RNA-directed DNA polymerase</keyword>
<reference evidence="13 14" key="1">
    <citation type="journal article" date="2016" name="Nat. Commun.">
        <title>Ectomycorrhizal ecology is imprinted in the genome of the dominant symbiotic fungus Cenococcum geophilum.</title>
        <authorList>
            <consortium name="DOE Joint Genome Institute"/>
            <person name="Peter M."/>
            <person name="Kohler A."/>
            <person name="Ohm R.A."/>
            <person name="Kuo A."/>
            <person name="Krutzmann J."/>
            <person name="Morin E."/>
            <person name="Arend M."/>
            <person name="Barry K.W."/>
            <person name="Binder M."/>
            <person name="Choi C."/>
            <person name="Clum A."/>
            <person name="Copeland A."/>
            <person name="Grisel N."/>
            <person name="Haridas S."/>
            <person name="Kipfer T."/>
            <person name="LaButti K."/>
            <person name="Lindquist E."/>
            <person name="Lipzen A."/>
            <person name="Maire R."/>
            <person name="Meier B."/>
            <person name="Mihaltcheva S."/>
            <person name="Molinier V."/>
            <person name="Murat C."/>
            <person name="Poggeler S."/>
            <person name="Quandt C.A."/>
            <person name="Sperisen C."/>
            <person name="Tritt A."/>
            <person name="Tisserant E."/>
            <person name="Crous P.W."/>
            <person name="Henrissat B."/>
            <person name="Nehls U."/>
            <person name="Egli S."/>
            <person name="Spatafora J.W."/>
            <person name="Grigoriev I.V."/>
            <person name="Martin F.M."/>
        </authorList>
    </citation>
    <scope>NUCLEOTIDE SEQUENCE [LARGE SCALE GENOMIC DNA]</scope>
    <source>
        <strain evidence="13 14">CBS 459.81</strain>
    </source>
</reference>
<evidence type="ECO:0000256" key="1">
    <source>
        <dbReference type="ARBA" id="ARBA00022695"/>
    </source>
</evidence>
<dbReference type="GO" id="GO:0016787">
    <property type="term" value="F:hydrolase activity"/>
    <property type="evidence" value="ECO:0007669"/>
    <property type="project" value="UniProtKB-KW"/>
</dbReference>
<keyword evidence="9" id="KW-0239">DNA-directed DNA polymerase</keyword>
<gene>
    <name evidence="13" type="ORF">K432DRAFT_450509</name>
</gene>
<dbReference type="GO" id="GO:0003677">
    <property type="term" value="F:DNA binding"/>
    <property type="evidence" value="ECO:0007669"/>
    <property type="project" value="UniProtKB-KW"/>
</dbReference>
<dbReference type="PANTHER" id="PTHR42648">
    <property type="entry name" value="TRANSPOSASE, PUTATIVE-RELATED"/>
    <property type="match status" value="1"/>
</dbReference>
<organism evidence="13 14">
    <name type="scientific">Lepidopterella palustris CBS 459.81</name>
    <dbReference type="NCBI Taxonomy" id="1314670"/>
    <lineage>
        <taxon>Eukaryota</taxon>
        <taxon>Fungi</taxon>
        <taxon>Dikarya</taxon>
        <taxon>Ascomycota</taxon>
        <taxon>Pezizomycotina</taxon>
        <taxon>Dothideomycetes</taxon>
        <taxon>Pleosporomycetidae</taxon>
        <taxon>Mytilinidiales</taxon>
        <taxon>Argynnaceae</taxon>
        <taxon>Lepidopterella</taxon>
    </lineage>
</organism>
<keyword evidence="11" id="KW-0233">DNA recombination</keyword>
<evidence type="ECO:0000256" key="9">
    <source>
        <dbReference type="ARBA" id="ARBA00022932"/>
    </source>
</evidence>
<keyword evidence="9" id="KW-0808">Transferase</keyword>
<keyword evidence="14" id="KW-1185">Reference proteome</keyword>
<evidence type="ECO:0000256" key="10">
    <source>
        <dbReference type="ARBA" id="ARBA00023125"/>
    </source>
</evidence>
<evidence type="ECO:0000256" key="4">
    <source>
        <dbReference type="ARBA" id="ARBA00022759"/>
    </source>
</evidence>